<comment type="caution">
    <text evidence="2">The sequence shown here is derived from an EMBL/GenBank/DDBJ whole genome shotgun (WGS) entry which is preliminary data.</text>
</comment>
<dbReference type="Proteomes" id="UP001589628">
    <property type="component" value="Unassembled WGS sequence"/>
</dbReference>
<proteinExistence type="predicted"/>
<evidence type="ECO:0000313" key="3">
    <source>
        <dbReference type="Proteomes" id="UP001589628"/>
    </source>
</evidence>
<feature type="domain" description="DUF4031" evidence="1">
    <location>
        <begin position="3"/>
        <end position="79"/>
    </location>
</feature>
<organism evidence="2 3">
    <name type="scientific">Balneatrix alpica</name>
    <dbReference type="NCBI Taxonomy" id="75684"/>
    <lineage>
        <taxon>Bacteria</taxon>
        <taxon>Pseudomonadati</taxon>
        <taxon>Pseudomonadota</taxon>
        <taxon>Gammaproteobacteria</taxon>
        <taxon>Oceanospirillales</taxon>
        <taxon>Balneatrichaceae</taxon>
        <taxon>Balneatrix</taxon>
    </lineage>
</organism>
<keyword evidence="3" id="KW-1185">Reference proteome</keyword>
<reference evidence="2 3" key="1">
    <citation type="submission" date="2024-09" db="EMBL/GenBank/DDBJ databases">
        <authorList>
            <person name="Sun Q."/>
            <person name="Mori K."/>
        </authorList>
    </citation>
    <scope>NUCLEOTIDE SEQUENCE [LARGE SCALE GENOMIC DNA]</scope>
    <source>
        <strain evidence="2 3">ATCC 51285</strain>
    </source>
</reference>
<dbReference type="RefSeq" id="WP_027311651.1">
    <property type="nucleotide sequence ID" value="NZ_JBHLZN010000002.1"/>
</dbReference>
<evidence type="ECO:0000259" key="1">
    <source>
        <dbReference type="Pfam" id="PF13223"/>
    </source>
</evidence>
<evidence type="ECO:0000313" key="2">
    <source>
        <dbReference type="EMBL" id="MFB9886165.1"/>
    </source>
</evidence>
<name>A0ABV5ZAA2_9GAMM</name>
<accession>A0ABV5ZAA2</accession>
<gene>
    <name evidence="2" type="ORF">ACFFLH_07060</name>
</gene>
<dbReference type="InterPro" id="IPR025109">
    <property type="entry name" value="DUF4031"/>
</dbReference>
<dbReference type="Pfam" id="PF13223">
    <property type="entry name" value="DUF4031"/>
    <property type="match status" value="1"/>
</dbReference>
<protein>
    <submittedName>
        <fullName evidence="2">DUF4031 domain-containing protein</fullName>
    </submittedName>
</protein>
<dbReference type="EMBL" id="JBHLZN010000002">
    <property type="protein sequence ID" value="MFB9886165.1"/>
    <property type="molecule type" value="Genomic_DNA"/>
</dbReference>
<sequence length="97" mass="11422">MAVYVDSEEIHSKGRVWCHLVADSLDELHSFAARLGLERRWFQSESFYPHYDVTLSVRYRAVQLGAINADRRKIIGCCKQMREQMQAQRMLQQSLFD</sequence>